<evidence type="ECO:0000313" key="3">
    <source>
        <dbReference type="EMBL" id="KKQ65665.1"/>
    </source>
</evidence>
<organism evidence="3 4">
    <name type="scientific">Candidatus Daviesbacteria bacterium GW2011_GWA2_38_24</name>
    <dbReference type="NCBI Taxonomy" id="1618422"/>
    <lineage>
        <taxon>Bacteria</taxon>
        <taxon>Candidatus Daviesiibacteriota</taxon>
    </lineage>
</organism>
<sequence length="117" mass="13671">MIRRVITIIFVTVALILIVGIVRQIYDALQSSKRLDAAADNFSKLQEENVRLKKRLTEVQEADFIEQQARNELNMVLPNETVVIIPEEELEKTVNLYKKVEPPKVPNYLKWLKLLWP</sequence>
<protein>
    <recommendedName>
        <fullName evidence="5">Septum formation initiator</fullName>
    </recommendedName>
</protein>
<keyword evidence="2" id="KW-0812">Transmembrane</keyword>
<feature type="coiled-coil region" evidence="1">
    <location>
        <begin position="35"/>
        <end position="62"/>
    </location>
</feature>
<gene>
    <name evidence="3" type="ORF">US86_C0009G0033</name>
</gene>
<reference evidence="3 4" key="1">
    <citation type="journal article" date="2015" name="Nature">
        <title>rRNA introns, odd ribosomes, and small enigmatic genomes across a large radiation of phyla.</title>
        <authorList>
            <person name="Brown C.T."/>
            <person name="Hug L.A."/>
            <person name="Thomas B.C."/>
            <person name="Sharon I."/>
            <person name="Castelle C.J."/>
            <person name="Singh A."/>
            <person name="Wilkins M.J."/>
            <person name="Williams K.H."/>
            <person name="Banfield J.F."/>
        </authorList>
    </citation>
    <scope>NUCLEOTIDE SEQUENCE [LARGE SCALE GENOMIC DNA]</scope>
</reference>
<evidence type="ECO:0000313" key="4">
    <source>
        <dbReference type="Proteomes" id="UP000034235"/>
    </source>
</evidence>
<name>A0A0G0JRD7_9BACT</name>
<evidence type="ECO:0000256" key="2">
    <source>
        <dbReference type="SAM" id="Phobius"/>
    </source>
</evidence>
<evidence type="ECO:0000256" key="1">
    <source>
        <dbReference type="SAM" id="Coils"/>
    </source>
</evidence>
<dbReference type="Pfam" id="PF04977">
    <property type="entry name" value="DivIC"/>
    <property type="match status" value="1"/>
</dbReference>
<feature type="transmembrane region" description="Helical" evidence="2">
    <location>
        <begin position="6"/>
        <end position="26"/>
    </location>
</feature>
<evidence type="ECO:0008006" key="5">
    <source>
        <dbReference type="Google" id="ProtNLM"/>
    </source>
</evidence>
<keyword evidence="1" id="KW-0175">Coiled coil</keyword>
<dbReference type="AlphaFoldDB" id="A0A0G0JRD7"/>
<keyword evidence="2" id="KW-1133">Transmembrane helix</keyword>
<dbReference type="InterPro" id="IPR007060">
    <property type="entry name" value="FtsL/DivIC"/>
</dbReference>
<proteinExistence type="predicted"/>
<dbReference type="EMBL" id="LBUP01000009">
    <property type="protein sequence ID" value="KKQ65665.1"/>
    <property type="molecule type" value="Genomic_DNA"/>
</dbReference>
<comment type="caution">
    <text evidence="3">The sequence shown here is derived from an EMBL/GenBank/DDBJ whole genome shotgun (WGS) entry which is preliminary data.</text>
</comment>
<accession>A0A0G0JRD7</accession>
<dbReference type="Proteomes" id="UP000034235">
    <property type="component" value="Unassembled WGS sequence"/>
</dbReference>
<keyword evidence="2" id="KW-0472">Membrane</keyword>